<name>A0A518CUX0_9BACT</name>
<accession>A0A518CUX0</accession>
<protein>
    <submittedName>
        <fullName evidence="1">Uncharacterized protein</fullName>
    </submittedName>
</protein>
<sequence>MPSLDHNDPDERPLEPQRLARLEALLAQGLERRHVPSELSDRVRSMLSSDEAGEAERVRSIVAHLDRHHAPAELRDRVAATLRSDDAELERRAARLESWLAPIAAPDELRERVQLELNTELSVASALRGLERQRAPHVLERLVDEEIRDDKAVAKRFVGSLPKPGAPRDLDLVARLAAEDARRSNASPGVVLTGPWRRAIAAAVLLLATGSIAWVVIDGDGTEPIERPAFRLQGRQVASIDEFHPMARGLAEGLGVLDGNGTLSDESRTTDGGGR</sequence>
<dbReference type="EMBL" id="CP036290">
    <property type="protein sequence ID" value="QDU83011.1"/>
    <property type="molecule type" value="Genomic_DNA"/>
</dbReference>
<evidence type="ECO:0000313" key="2">
    <source>
        <dbReference type="Proteomes" id="UP000319342"/>
    </source>
</evidence>
<proteinExistence type="predicted"/>
<dbReference type="AlphaFoldDB" id="A0A518CUX0"/>
<evidence type="ECO:0000313" key="1">
    <source>
        <dbReference type="EMBL" id="QDU83011.1"/>
    </source>
</evidence>
<organism evidence="1 2">
    <name type="scientific">Rohdeia mirabilis</name>
    <dbReference type="NCBI Taxonomy" id="2528008"/>
    <lineage>
        <taxon>Bacteria</taxon>
        <taxon>Pseudomonadati</taxon>
        <taxon>Planctomycetota</taxon>
        <taxon>Planctomycetia</taxon>
        <taxon>Planctomycetia incertae sedis</taxon>
        <taxon>Rohdeia</taxon>
    </lineage>
</organism>
<dbReference type="Proteomes" id="UP000319342">
    <property type="component" value="Chromosome"/>
</dbReference>
<reference evidence="1 2" key="1">
    <citation type="submission" date="2019-02" db="EMBL/GenBank/DDBJ databases">
        <title>Deep-cultivation of Planctomycetes and their phenomic and genomic characterization uncovers novel biology.</title>
        <authorList>
            <person name="Wiegand S."/>
            <person name="Jogler M."/>
            <person name="Boedeker C."/>
            <person name="Pinto D."/>
            <person name="Vollmers J."/>
            <person name="Rivas-Marin E."/>
            <person name="Kohn T."/>
            <person name="Peeters S.H."/>
            <person name="Heuer A."/>
            <person name="Rast P."/>
            <person name="Oberbeckmann S."/>
            <person name="Bunk B."/>
            <person name="Jeske O."/>
            <person name="Meyerdierks A."/>
            <person name="Storesund J.E."/>
            <person name="Kallscheuer N."/>
            <person name="Luecker S."/>
            <person name="Lage O.M."/>
            <person name="Pohl T."/>
            <person name="Merkel B.J."/>
            <person name="Hornburger P."/>
            <person name="Mueller R.-W."/>
            <person name="Bruemmer F."/>
            <person name="Labrenz M."/>
            <person name="Spormann A.M."/>
            <person name="Op den Camp H."/>
            <person name="Overmann J."/>
            <person name="Amann R."/>
            <person name="Jetten M.S.M."/>
            <person name="Mascher T."/>
            <person name="Medema M.H."/>
            <person name="Devos D.P."/>
            <person name="Kaster A.-K."/>
            <person name="Ovreas L."/>
            <person name="Rohde M."/>
            <person name="Galperin M.Y."/>
            <person name="Jogler C."/>
        </authorList>
    </citation>
    <scope>NUCLEOTIDE SEQUENCE [LARGE SCALE GENOMIC DNA]</scope>
    <source>
        <strain evidence="1 2">Pla163</strain>
    </source>
</reference>
<dbReference type="RefSeq" id="WP_145181940.1">
    <property type="nucleotide sequence ID" value="NZ_CP036290.1"/>
</dbReference>
<gene>
    <name evidence="1" type="ORF">Pla163_01070</name>
</gene>
<keyword evidence="2" id="KW-1185">Reference proteome</keyword>